<protein>
    <recommendedName>
        <fullName evidence="4">DUF2975 domain-containing protein</fullName>
    </recommendedName>
</protein>
<dbReference type="OrthoDB" id="1376565at2"/>
<organism evidence="2 3">
    <name type="scientific">Flavobacterium reichenbachii</name>
    <dbReference type="NCBI Taxonomy" id="362418"/>
    <lineage>
        <taxon>Bacteria</taxon>
        <taxon>Pseudomonadati</taxon>
        <taxon>Bacteroidota</taxon>
        <taxon>Flavobacteriia</taxon>
        <taxon>Flavobacteriales</taxon>
        <taxon>Flavobacteriaceae</taxon>
        <taxon>Flavobacterium</taxon>
    </lineage>
</organism>
<feature type="transmembrane region" description="Helical" evidence="1">
    <location>
        <begin position="246"/>
        <end position="264"/>
    </location>
</feature>
<feature type="transmembrane region" description="Helical" evidence="1">
    <location>
        <begin position="159"/>
        <end position="176"/>
    </location>
</feature>
<dbReference type="Pfam" id="PF11188">
    <property type="entry name" value="DUF2975"/>
    <property type="match status" value="1"/>
</dbReference>
<proteinExistence type="predicted"/>
<keyword evidence="1" id="KW-1133">Transmembrane helix</keyword>
<evidence type="ECO:0000313" key="3">
    <source>
        <dbReference type="Proteomes" id="UP000028715"/>
    </source>
</evidence>
<feature type="transmembrane region" description="Helical" evidence="1">
    <location>
        <begin position="7"/>
        <end position="32"/>
    </location>
</feature>
<evidence type="ECO:0000313" key="2">
    <source>
        <dbReference type="EMBL" id="KFF07596.1"/>
    </source>
</evidence>
<evidence type="ECO:0008006" key="4">
    <source>
        <dbReference type="Google" id="ProtNLM"/>
    </source>
</evidence>
<reference evidence="2 3" key="1">
    <citation type="submission" date="2014-07" db="EMBL/GenBank/DDBJ databases">
        <title>Genome of Flavobacterium reichenbachii LMG 25512.</title>
        <authorList>
            <person name="Stropko S.J."/>
            <person name="Pipes S.E."/>
            <person name="Newman J.D."/>
        </authorList>
    </citation>
    <scope>NUCLEOTIDE SEQUENCE [LARGE SCALE GENOMIC DNA]</scope>
    <source>
        <strain evidence="2 3">LMG 25512</strain>
    </source>
</reference>
<comment type="caution">
    <text evidence="2">The sequence shown here is derived from an EMBL/GenBank/DDBJ whole genome shotgun (WGS) entry which is preliminary data.</text>
</comment>
<dbReference type="InterPro" id="IPR021354">
    <property type="entry name" value="DUF2975"/>
</dbReference>
<dbReference type="Proteomes" id="UP000028715">
    <property type="component" value="Unassembled WGS sequence"/>
</dbReference>
<keyword evidence="1" id="KW-0472">Membrane</keyword>
<gene>
    <name evidence="2" type="ORF">IW19_19725</name>
</gene>
<dbReference type="EMBL" id="JPRL01000001">
    <property type="protein sequence ID" value="KFF07596.1"/>
    <property type="molecule type" value="Genomic_DNA"/>
</dbReference>
<keyword evidence="3" id="KW-1185">Reference proteome</keyword>
<keyword evidence="1" id="KW-0812">Transmembrane</keyword>
<feature type="transmembrane region" description="Helical" evidence="1">
    <location>
        <begin position="196"/>
        <end position="218"/>
    </location>
</feature>
<name>A0A085ZT32_9FLAO</name>
<evidence type="ECO:0000256" key="1">
    <source>
        <dbReference type="SAM" id="Phobius"/>
    </source>
</evidence>
<dbReference type="STRING" id="362418.IW19_19725"/>
<dbReference type="RefSeq" id="WP_035687525.1">
    <property type="nucleotide sequence ID" value="NZ_JPRL01000001.1"/>
</dbReference>
<accession>A0A085ZT32</accession>
<sequence>MKNNNRLVTVLYIISRLSFRAFQLFLLFALIFECIPDGSLGSYNSNSHHSKGYQINTHIQLNIPDTLIFYNNKEARTAGSILKTGDKEFDKDFSEIKNDKKINKTYQINNFDVYSISDHDFNTKKEFNNVEPQNNFSDLSVIVNPKNYFLKGALLVKNYLSLVLGLFVSYQLMRLFKQLRTDFAFDQLLNKRIRNIGYSLVSFQIINMTISIITTQYLSTINYYHYIPTVENSKFQFMNLSTYVEYNWQTLFMGLCLVVLAKLLSYGYDLQNENELTI</sequence>
<dbReference type="AlphaFoldDB" id="A0A085ZT32"/>